<evidence type="ECO:0000313" key="12">
    <source>
        <dbReference type="Proteomes" id="UP000031671"/>
    </source>
</evidence>
<reference evidence="11 12" key="1">
    <citation type="submission" date="2015-01" db="EMBL/GenBank/DDBJ databases">
        <title>Vibrio sp. C1 JCM 19231 whole genome shotgun sequence.</title>
        <authorList>
            <person name="Sawabe T."/>
            <person name="Meirelles P."/>
            <person name="Feng G."/>
            <person name="Sayaka M."/>
            <person name="Hattori M."/>
            <person name="Ohkuma M."/>
        </authorList>
    </citation>
    <scope>NUCLEOTIDE SEQUENCE [LARGE SCALE GENOMIC DNA]</scope>
    <source>
        <strain evidence="12">JCM 19231</strain>
    </source>
</reference>
<dbReference type="InterPro" id="IPR000182">
    <property type="entry name" value="GNAT_dom"/>
</dbReference>
<comment type="catalytic activity">
    <reaction evidence="8">
        <text>N-terminal L-seryl-[histone H2A] + acetyl-CoA = N-terminal N(alpha)-acetyl-L-seryl-[histone H2A] + CoA + H(+)</text>
        <dbReference type="Rhea" id="RHEA:50600"/>
        <dbReference type="Rhea" id="RHEA-COMP:12742"/>
        <dbReference type="Rhea" id="RHEA-COMP:12744"/>
        <dbReference type="ChEBI" id="CHEBI:15378"/>
        <dbReference type="ChEBI" id="CHEBI:57287"/>
        <dbReference type="ChEBI" id="CHEBI:57288"/>
        <dbReference type="ChEBI" id="CHEBI:64738"/>
        <dbReference type="ChEBI" id="CHEBI:83690"/>
        <dbReference type="EC" id="2.3.1.257"/>
    </reaction>
</comment>
<comment type="catalytic activity">
    <reaction evidence="9">
        <text>N-terminal L-seryl-[histone H4] + acetyl-CoA = N-terminal N(alpha)-acetyl-L-seryl-[histone H4] + CoA + H(+)</text>
        <dbReference type="Rhea" id="RHEA:50596"/>
        <dbReference type="Rhea" id="RHEA-COMP:12740"/>
        <dbReference type="Rhea" id="RHEA-COMP:12743"/>
        <dbReference type="ChEBI" id="CHEBI:15378"/>
        <dbReference type="ChEBI" id="CHEBI:57287"/>
        <dbReference type="ChEBI" id="CHEBI:57288"/>
        <dbReference type="ChEBI" id="CHEBI:64738"/>
        <dbReference type="ChEBI" id="CHEBI:83690"/>
        <dbReference type="EC" id="2.3.1.257"/>
    </reaction>
</comment>
<sequence length="146" mass="17315">MTFEPITQDEWPQIFAIYKQALFEHVKAVFGWDEAFQKQRLAQEYDQKWFHWLYHSRDKVGLVCFKPTAHSLHLHLLILLPDYQEQGLGKGVMQLIERLALESQKTSVTLSSFTRNQSAIRFYQKLNYQITEQDSDFISMQKLISD</sequence>
<evidence type="ECO:0000256" key="8">
    <source>
        <dbReference type="ARBA" id="ARBA00047821"/>
    </source>
</evidence>
<dbReference type="SUPFAM" id="SSF55729">
    <property type="entry name" value="Acyl-CoA N-acyltransferases (Nat)"/>
    <property type="match status" value="1"/>
</dbReference>
<comment type="subcellular location">
    <subcellularLocation>
        <location evidence="1">Cytoplasm</location>
    </subcellularLocation>
</comment>
<dbReference type="GO" id="GO:0010485">
    <property type="term" value="F:histone H4 acetyltransferase activity"/>
    <property type="evidence" value="ECO:0007669"/>
    <property type="project" value="InterPro"/>
</dbReference>
<keyword evidence="12" id="KW-1185">Reference proteome</keyword>
<evidence type="ECO:0000256" key="5">
    <source>
        <dbReference type="ARBA" id="ARBA00022490"/>
    </source>
</evidence>
<evidence type="ECO:0000256" key="4">
    <source>
        <dbReference type="ARBA" id="ARBA00015043"/>
    </source>
</evidence>
<keyword evidence="7" id="KW-0012">Acyltransferase</keyword>
<gene>
    <name evidence="11" type="ORF">JCM19231_1600</name>
</gene>
<accession>A0A0B8P796</accession>
<comment type="caution">
    <text evidence="11">The sequence shown here is derived from an EMBL/GenBank/DDBJ whole genome shotgun (WGS) entry which is preliminary data.</text>
</comment>
<evidence type="ECO:0000256" key="9">
    <source>
        <dbReference type="ARBA" id="ARBA00049524"/>
    </source>
</evidence>
<organism evidence="11 12">
    <name type="scientific">Vibrio ishigakensis</name>
    <dbReference type="NCBI Taxonomy" id="1481914"/>
    <lineage>
        <taxon>Bacteria</taxon>
        <taxon>Pseudomonadati</taxon>
        <taxon>Pseudomonadota</taxon>
        <taxon>Gammaproteobacteria</taxon>
        <taxon>Vibrionales</taxon>
        <taxon>Vibrionaceae</taxon>
        <taxon>Vibrio</taxon>
    </lineage>
</organism>
<comment type="similarity">
    <text evidence="2">Belongs to the acetyltransferase family. NAA40 subfamily.</text>
</comment>
<protein>
    <recommendedName>
        <fullName evidence="4">N-alpha-acetyltransferase 40</fullName>
        <ecNumber evidence="3">2.3.1.257</ecNumber>
    </recommendedName>
</protein>
<name>A0A0B8P796_9VIBR</name>
<dbReference type="Proteomes" id="UP000031671">
    <property type="component" value="Unassembled WGS sequence"/>
</dbReference>
<dbReference type="GO" id="GO:1990189">
    <property type="term" value="F:protein N-terminal-serine acetyltransferase activity"/>
    <property type="evidence" value="ECO:0007669"/>
    <property type="project" value="UniProtKB-EC"/>
</dbReference>
<dbReference type="InterPro" id="IPR039949">
    <property type="entry name" value="NAA40"/>
</dbReference>
<reference evidence="11 12" key="2">
    <citation type="submission" date="2015-01" db="EMBL/GenBank/DDBJ databases">
        <authorList>
            <consortium name="NBRP consortium"/>
            <person name="Sawabe T."/>
            <person name="Meirelles P."/>
            <person name="Feng G."/>
            <person name="Sayaka M."/>
            <person name="Hattori M."/>
            <person name="Ohkuma M."/>
        </authorList>
    </citation>
    <scope>NUCLEOTIDE SEQUENCE [LARGE SCALE GENOMIC DNA]</scope>
    <source>
        <strain evidence="12">JCM 19231</strain>
    </source>
</reference>
<dbReference type="InterPro" id="IPR016181">
    <property type="entry name" value="Acyl_CoA_acyltransferase"/>
</dbReference>
<evidence type="ECO:0000256" key="7">
    <source>
        <dbReference type="ARBA" id="ARBA00023315"/>
    </source>
</evidence>
<evidence type="ECO:0000256" key="3">
    <source>
        <dbReference type="ARBA" id="ARBA00012950"/>
    </source>
</evidence>
<keyword evidence="5" id="KW-0963">Cytoplasm</keyword>
<evidence type="ECO:0000313" key="11">
    <source>
        <dbReference type="EMBL" id="GAM59118.1"/>
    </source>
</evidence>
<evidence type="ECO:0000256" key="6">
    <source>
        <dbReference type="ARBA" id="ARBA00022679"/>
    </source>
</evidence>
<dbReference type="Gene3D" id="3.40.630.30">
    <property type="match status" value="1"/>
</dbReference>
<dbReference type="PROSITE" id="PS51186">
    <property type="entry name" value="GNAT"/>
    <property type="match status" value="1"/>
</dbReference>
<proteinExistence type="inferred from homology"/>
<dbReference type="Pfam" id="PF00583">
    <property type="entry name" value="Acetyltransf_1"/>
    <property type="match status" value="1"/>
</dbReference>
<dbReference type="GO" id="GO:0043998">
    <property type="term" value="F:histone H2A acetyltransferase activity"/>
    <property type="evidence" value="ECO:0007669"/>
    <property type="project" value="InterPro"/>
</dbReference>
<evidence type="ECO:0000256" key="1">
    <source>
        <dbReference type="ARBA" id="ARBA00004496"/>
    </source>
</evidence>
<dbReference type="RefSeq" id="WP_261836576.1">
    <property type="nucleotide sequence ID" value="NZ_AP024882.1"/>
</dbReference>
<dbReference type="GO" id="GO:0005737">
    <property type="term" value="C:cytoplasm"/>
    <property type="evidence" value="ECO:0007669"/>
    <property type="project" value="UniProtKB-SubCell"/>
</dbReference>
<dbReference type="EMBL" id="BBRZ01000124">
    <property type="protein sequence ID" value="GAM59118.1"/>
    <property type="molecule type" value="Genomic_DNA"/>
</dbReference>
<evidence type="ECO:0000256" key="2">
    <source>
        <dbReference type="ARBA" id="ARBA00008870"/>
    </source>
</evidence>
<evidence type="ECO:0000259" key="10">
    <source>
        <dbReference type="PROSITE" id="PS51186"/>
    </source>
</evidence>
<dbReference type="AlphaFoldDB" id="A0A0B8P796"/>
<dbReference type="PANTHER" id="PTHR20531:SF1">
    <property type="entry name" value="N-ALPHA-ACETYLTRANSFERASE 40"/>
    <property type="match status" value="1"/>
</dbReference>
<dbReference type="PANTHER" id="PTHR20531">
    <property type="entry name" value="N-ALPHA-ACETYLTRANSFERASE 40"/>
    <property type="match status" value="1"/>
</dbReference>
<keyword evidence="6 11" id="KW-0808">Transferase</keyword>
<dbReference type="EC" id="2.3.1.257" evidence="3"/>
<feature type="domain" description="N-acetyltransferase" evidence="10">
    <location>
        <begin position="1"/>
        <end position="145"/>
    </location>
</feature>